<feature type="region of interest" description="Disordered" evidence="4">
    <location>
        <begin position="1"/>
        <end position="94"/>
    </location>
</feature>
<reference evidence="6 7" key="1">
    <citation type="submission" date="2023-01" db="EMBL/GenBank/DDBJ databases">
        <title>Analysis of 21 Apiospora genomes using comparative genomics revels a genus with tremendous synthesis potential of carbohydrate active enzymes and secondary metabolites.</title>
        <authorList>
            <person name="Sorensen T."/>
        </authorList>
    </citation>
    <scope>NUCLEOTIDE SEQUENCE [LARGE SCALE GENOMIC DNA]</scope>
    <source>
        <strain evidence="6 7">CBS 83171</strain>
    </source>
</reference>
<feature type="compositionally biased region" description="Low complexity" evidence="4">
    <location>
        <begin position="67"/>
        <end position="85"/>
    </location>
</feature>
<dbReference type="Gene3D" id="3.30.230.130">
    <property type="entry name" value="Cullin, Chain C, Domain 2"/>
    <property type="match status" value="1"/>
</dbReference>
<dbReference type="SUPFAM" id="SSF75632">
    <property type="entry name" value="Cullin homology domain"/>
    <property type="match status" value="1"/>
</dbReference>
<accession>A0ABR1WG61</accession>
<dbReference type="SUPFAM" id="SSF46785">
    <property type="entry name" value="Winged helix' DNA-binding domain"/>
    <property type="match status" value="1"/>
</dbReference>
<evidence type="ECO:0000313" key="6">
    <source>
        <dbReference type="EMBL" id="KAK8081501.1"/>
    </source>
</evidence>
<dbReference type="InterPro" id="IPR036390">
    <property type="entry name" value="WH_DNA-bd_sf"/>
</dbReference>
<dbReference type="Proteomes" id="UP001446871">
    <property type="component" value="Unassembled WGS sequence"/>
</dbReference>
<evidence type="ECO:0000256" key="4">
    <source>
        <dbReference type="SAM" id="MobiDB-lite"/>
    </source>
</evidence>
<dbReference type="Gene3D" id="1.20.1310.10">
    <property type="entry name" value="Cullin Repeats"/>
    <property type="match status" value="4"/>
</dbReference>
<dbReference type="Pfam" id="PF10557">
    <property type="entry name" value="Cullin_Nedd8"/>
    <property type="match status" value="1"/>
</dbReference>
<dbReference type="InterPro" id="IPR036388">
    <property type="entry name" value="WH-like_DNA-bd_sf"/>
</dbReference>
<dbReference type="PROSITE" id="PS50069">
    <property type="entry name" value="CULLIN_2"/>
    <property type="match status" value="1"/>
</dbReference>
<feature type="compositionally biased region" description="Polar residues" evidence="4">
    <location>
        <begin position="19"/>
        <end position="33"/>
    </location>
</feature>
<sequence length="876" mass="99034">MPPPLPDHSSSSPLHGLSTNGFGSQNNNTTRPINKSPGAAAAYKRRQSDTRGSEQDAKRARQGNNNPAAAAAPPPSTSTTTDTTPRMSKLLGKRPEIVDLTKPRGSALRPQDGVRKLVIKNLRTVSRASDLEEYYTKTWGELDAAVQAIFARQQPVQPYARLYRGVEDICRYGEAKRLYERLREHCETYLNGTLHEAIRAGAGSSNIEALRSVHKHWVVWNLQSATIRSTFSYLDRSFLLSSRESPQLNDLAIGLFRRMAFVNSKFGPMVLQGMCELVDLDRRGDQQFDATLLKESISMLNVLNIYGKSFEPRFLETSESYFREFAEDRSTASLKGYILACERLLEAEDHRCNAYNFDSTTKRQLMDKAHEILVENYSEKLLDSGSVGKLIDDNAVDSMKALYDLLRLSSIQKSLKEPWEDYIKSTGSSIVNDTSRGEEMVVRLLEFRRALDVMIRDAFNQDDDFTYGLREAFGNFINDKKILTSWKTGTSKVGEMIAKYIDMLLRGGLKTIPKSLLSDNKDRAEAERSGQASTGDEDAELDRQLDQALELFRFIEGKDVFEAFYKQDLARRLLMSRSASADAERSMLTKLKSECGSSFTHNLEQMFKDQELARDEMASYKSWLENTGRDKSSVDLTVSILSAAAWPTYPDTQLRLPDEAARQIETFEKYYIGKHTGRRLTWKHSLAHCVVKARFNKGPKELLVSAYQAVVLELFNQIEGKPDEVLSFAQVAEATGLNEQDLKRTLQSLACGKARVLTKHPKSRDVAETDTFTVNKGFADPKYRVKINQVQLKETKEENQDTHQRVAADRQFETQAAIVRIMKSRKTMTHANLVAEVINQTKSRGAVDTTEIKKNIEKLIEKDYLEREGGAYTYLA</sequence>
<protein>
    <recommendedName>
        <fullName evidence="5">Cullin family profile domain-containing protein</fullName>
    </recommendedName>
</protein>
<proteinExistence type="inferred from homology"/>
<dbReference type="Pfam" id="PF26557">
    <property type="entry name" value="Cullin_AB"/>
    <property type="match status" value="1"/>
</dbReference>
<comment type="similarity">
    <text evidence="1 2 3">Belongs to the cullin family.</text>
</comment>
<evidence type="ECO:0000259" key="5">
    <source>
        <dbReference type="PROSITE" id="PS50069"/>
    </source>
</evidence>
<dbReference type="EMBL" id="JAQQWM010000001">
    <property type="protein sequence ID" value="KAK8081501.1"/>
    <property type="molecule type" value="Genomic_DNA"/>
</dbReference>
<gene>
    <name evidence="6" type="ORF">PG996_000282</name>
</gene>
<dbReference type="SMART" id="SM00182">
    <property type="entry name" value="CULLIN"/>
    <property type="match status" value="1"/>
</dbReference>
<dbReference type="Gene3D" id="1.10.10.10">
    <property type="entry name" value="Winged helix-like DNA-binding domain superfamily/Winged helix DNA-binding domain"/>
    <property type="match status" value="1"/>
</dbReference>
<dbReference type="Pfam" id="PF00888">
    <property type="entry name" value="Cullin"/>
    <property type="match status" value="1"/>
</dbReference>
<dbReference type="InterPro" id="IPR001373">
    <property type="entry name" value="Cullin_N"/>
</dbReference>
<feature type="region of interest" description="Disordered" evidence="4">
    <location>
        <begin position="520"/>
        <end position="539"/>
    </location>
</feature>
<dbReference type="InterPro" id="IPR019559">
    <property type="entry name" value="Cullin_neddylation_domain"/>
</dbReference>
<evidence type="ECO:0000256" key="2">
    <source>
        <dbReference type="PROSITE-ProRule" id="PRU00330"/>
    </source>
</evidence>
<dbReference type="SMART" id="SM00884">
    <property type="entry name" value="Cullin_Nedd8"/>
    <property type="match status" value="1"/>
</dbReference>
<dbReference type="InterPro" id="IPR016158">
    <property type="entry name" value="Cullin_homology"/>
</dbReference>
<dbReference type="InterPro" id="IPR059120">
    <property type="entry name" value="Cullin-like_AB"/>
</dbReference>
<dbReference type="PANTHER" id="PTHR11932">
    <property type="entry name" value="CULLIN"/>
    <property type="match status" value="1"/>
</dbReference>
<evidence type="ECO:0000256" key="3">
    <source>
        <dbReference type="RuleBase" id="RU003829"/>
    </source>
</evidence>
<evidence type="ECO:0000313" key="7">
    <source>
        <dbReference type="Proteomes" id="UP001446871"/>
    </source>
</evidence>
<feature type="compositionally biased region" description="Basic and acidic residues" evidence="4">
    <location>
        <begin position="46"/>
        <end position="59"/>
    </location>
</feature>
<dbReference type="InterPro" id="IPR016159">
    <property type="entry name" value="Cullin_repeat-like_dom_sf"/>
</dbReference>
<dbReference type="InterPro" id="IPR036317">
    <property type="entry name" value="Cullin_homology_sf"/>
</dbReference>
<organism evidence="6 7">
    <name type="scientific">Apiospora saccharicola</name>
    <dbReference type="NCBI Taxonomy" id="335842"/>
    <lineage>
        <taxon>Eukaryota</taxon>
        <taxon>Fungi</taxon>
        <taxon>Dikarya</taxon>
        <taxon>Ascomycota</taxon>
        <taxon>Pezizomycotina</taxon>
        <taxon>Sordariomycetes</taxon>
        <taxon>Xylariomycetidae</taxon>
        <taxon>Amphisphaeriales</taxon>
        <taxon>Apiosporaceae</taxon>
        <taxon>Apiospora</taxon>
    </lineage>
</organism>
<dbReference type="SUPFAM" id="SSF74788">
    <property type="entry name" value="Cullin repeat-like"/>
    <property type="match status" value="1"/>
</dbReference>
<dbReference type="InterPro" id="IPR045093">
    <property type="entry name" value="Cullin"/>
</dbReference>
<feature type="compositionally biased region" description="Low complexity" evidence="4">
    <location>
        <begin position="7"/>
        <end position="18"/>
    </location>
</feature>
<keyword evidence="7" id="KW-1185">Reference proteome</keyword>
<feature type="domain" description="Cullin family profile" evidence="5">
    <location>
        <begin position="492"/>
        <end position="750"/>
    </location>
</feature>
<evidence type="ECO:0000256" key="1">
    <source>
        <dbReference type="ARBA" id="ARBA00006019"/>
    </source>
</evidence>
<name>A0ABR1WG61_9PEZI</name>
<comment type="caution">
    <text evidence="6">The sequence shown here is derived from an EMBL/GenBank/DDBJ whole genome shotgun (WGS) entry which is preliminary data.</text>
</comment>